<dbReference type="EMBL" id="CP012029">
    <property type="protein sequence ID" value="ALO25105.1"/>
    <property type="molecule type" value="Genomic_DNA"/>
</dbReference>
<organism evidence="1">
    <name type="scientific">Leptospira borgpetersenii serovar Ballum</name>
    <dbReference type="NCBI Taxonomy" id="280505"/>
    <lineage>
        <taxon>Bacteria</taxon>
        <taxon>Pseudomonadati</taxon>
        <taxon>Spirochaetota</taxon>
        <taxon>Spirochaetia</taxon>
        <taxon>Leptospirales</taxon>
        <taxon>Leptospiraceae</taxon>
        <taxon>Leptospira</taxon>
    </lineage>
</organism>
<protein>
    <submittedName>
        <fullName evidence="1">Uncharacterized protein</fullName>
    </submittedName>
</protein>
<dbReference type="Proteomes" id="UP000058857">
    <property type="component" value="Chromosome 1"/>
</dbReference>
<accession>A0A0S2IN61</accession>
<evidence type="ECO:0000313" key="1">
    <source>
        <dbReference type="EMBL" id="ALO25105.1"/>
    </source>
</evidence>
<dbReference type="PATRIC" id="fig|280505.15.peg.751"/>
<evidence type="ECO:0000313" key="2">
    <source>
        <dbReference type="Proteomes" id="UP000058857"/>
    </source>
</evidence>
<gene>
    <name evidence="1" type="ORF">LBBP_00775</name>
</gene>
<proteinExistence type="predicted"/>
<reference evidence="1 2" key="1">
    <citation type="journal article" date="2015" name="PLoS Negl. Trop. Dis.">
        <title>Distribution of Plasmids in Distinct Leptospira Pathogenic Species.</title>
        <authorList>
            <person name="Wang Y."/>
            <person name="Zhuang X."/>
            <person name="Zhong Y."/>
            <person name="Zhang C."/>
            <person name="Zhang Y."/>
            <person name="Zeng L."/>
            <person name="Zhu Y."/>
            <person name="He P."/>
            <person name="Dong K."/>
            <person name="Pal U."/>
            <person name="Guo X."/>
            <person name="Qin J."/>
        </authorList>
    </citation>
    <scope>NUCLEOTIDE SEQUENCE [LARGE SCALE GENOMIC DNA]</scope>
    <source>
        <strain evidence="1 2">56604</strain>
    </source>
</reference>
<dbReference type="AlphaFoldDB" id="A0A0S2IN61"/>
<sequence length="43" mass="5125">MFPKKTPHGKSLDKTLKKRISNSSEEFDFTDSFKAFLFYFKEC</sequence>
<name>A0A0S2IN61_LEPBO</name>